<organism evidence="3 4">
    <name type="scientific">Lacimicrobium alkaliphilum</name>
    <dbReference type="NCBI Taxonomy" id="1526571"/>
    <lineage>
        <taxon>Bacteria</taxon>
        <taxon>Pseudomonadati</taxon>
        <taxon>Pseudomonadota</taxon>
        <taxon>Gammaproteobacteria</taxon>
        <taxon>Alteromonadales</taxon>
        <taxon>Alteromonadaceae</taxon>
        <taxon>Lacimicrobium</taxon>
    </lineage>
</organism>
<dbReference type="PIRSF" id="PIRSF018266">
    <property type="entry name" value="FecR"/>
    <property type="match status" value="1"/>
</dbReference>
<dbReference type="PANTHER" id="PTHR30273:SF2">
    <property type="entry name" value="PROTEIN FECR"/>
    <property type="match status" value="1"/>
</dbReference>
<gene>
    <name evidence="3" type="ORF">GCM10011357_01530</name>
</gene>
<proteinExistence type="predicted"/>
<comment type="caution">
    <text evidence="3">The sequence shown here is derived from an EMBL/GenBank/DDBJ whole genome shotgun (WGS) entry which is preliminary data.</text>
</comment>
<keyword evidence="1" id="KW-1133">Transmembrane helix</keyword>
<dbReference type="PANTHER" id="PTHR30273">
    <property type="entry name" value="PERIPLASMIC SIGNAL SENSOR AND SIGMA FACTOR ACTIVATOR FECR-RELATED"/>
    <property type="match status" value="1"/>
</dbReference>
<dbReference type="EMBL" id="BMGJ01000001">
    <property type="protein sequence ID" value="GGD49248.1"/>
    <property type="molecule type" value="Genomic_DNA"/>
</dbReference>
<evidence type="ECO:0000259" key="2">
    <source>
        <dbReference type="Pfam" id="PF04773"/>
    </source>
</evidence>
<dbReference type="Pfam" id="PF04773">
    <property type="entry name" value="FecR"/>
    <property type="match status" value="1"/>
</dbReference>
<protein>
    <submittedName>
        <fullName evidence="3">Transcriptional regulator</fullName>
    </submittedName>
</protein>
<accession>A0ABQ1QYH3</accession>
<keyword evidence="4" id="KW-1185">Reference proteome</keyword>
<feature type="transmembrane region" description="Helical" evidence="1">
    <location>
        <begin position="54"/>
        <end position="74"/>
    </location>
</feature>
<dbReference type="InterPro" id="IPR012373">
    <property type="entry name" value="Ferrdict_sens_TM"/>
</dbReference>
<keyword evidence="1" id="KW-0472">Membrane</keyword>
<keyword evidence="1" id="KW-0812">Transmembrane</keyword>
<evidence type="ECO:0000313" key="3">
    <source>
        <dbReference type="EMBL" id="GGD49248.1"/>
    </source>
</evidence>
<evidence type="ECO:0000256" key="1">
    <source>
        <dbReference type="SAM" id="Phobius"/>
    </source>
</evidence>
<reference evidence="4" key="1">
    <citation type="journal article" date="2019" name="Int. J. Syst. Evol. Microbiol.">
        <title>The Global Catalogue of Microorganisms (GCM) 10K type strain sequencing project: providing services to taxonomists for standard genome sequencing and annotation.</title>
        <authorList>
            <consortium name="The Broad Institute Genomics Platform"/>
            <consortium name="The Broad Institute Genome Sequencing Center for Infectious Disease"/>
            <person name="Wu L."/>
            <person name="Ma J."/>
        </authorList>
    </citation>
    <scope>NUCLEOTIDE SEQUENCE [LARGE SCALE GENOMIC DNA]</scope>
    <source>
        <strain evidence="4">CGMCC 1.12923</strain>
    </source>
</reference>
<dbReference type="Gene3D" id="2.60.120.1440">
    <property type="match status" value="1"/>
</dbReference>
<dbReference type="RefSeq" id="WP_099033476.1">
    <property type="nucleotide sequence ID" value="NZ_BMGJ01000001.1"/>
</dbReference>
<dbReference type="Gene3D" id="3.55.50.30">
    <property type="match status" value="1"/>
</dbReference>
<dbReference type="InterPro" id="IPR006860">
    <property type="entry name" value="FecR"/>
</dbReference>
<name>A0ABQ1QYH3_9ALTE</name>
<dbReference type="Proteomes" id="UP000614272">
    <property type="component" value="Unassembled WGS sequence"/>
</dbReference>
<evidence type="ECO:0000313" key="4">
    <source>
        <dbReference type="Proteomes" id="UP000614272"/>
    </source>
</evidence>
<feature type="domain" description="FecR protein" evidence="2">
    <location>
        <begin position="97"/>
        <end position="182"/>
    </location>
</feature>
<sequence length="294" mass="33302">MKQDNQSPENVKSSSLESQIWNDPALHEALSQYDIGEQNKNQKNVIAAPANKPLFSIATWPALAASFAIIWLLWTGQPTTHEAPHPLPTLTLDSQAHTRDVDLADGTEVALNRHVKMHFYQDDKLRSVDFEQGEAFFDVARHQKKPFVVQTRDAKITVIGTAFNVDVAQSHSQIEVYHGRVKVTSEQRGEEIILTKGQAIELTPEGIITTKSFSRKTPLWQQGWMEFSDHSLEHVIEKLNRYSDKKLILSNNIRQLMVSGRFKTEAPVDAVKLLAQMHELRLTVFSDSIVIDKE</sequence>